<evidence type="ECO:0000313" key="2">
    <source>
        <dbReference type="EMBL" id="KGB32336.1"/>
    </source>
</evidence>
<organism evidence="2">
    <name type="scientific">Schistosoma haematobium</name>
    <name type="common">Blood fluke</name>
    <dbReference type="NCBI Taxonomy" id="6185"/>
    <lineage>
        <taxon>Eukaryota</taxon>
        <taxon>Metazoa</taxon>
        <taxon>Spiralia</taxon>
        <taxon>Lophotrochozoa</taxon>
        <taxon>Platyhelminthes</taxon>
        <taxon>Trematoda</taxon>
        <taxon>Digenea</taxon>
        <taxon>Strigeidida</taxon>
        <taxon>Schistosomatoidea</taxon>
        <taxon>Schistosomatidae</taxon>
        <taxon>Schistosoma</taxon>
    </lineage>
</organism>
<sequence>MSRDNQHEDVDFDVKLTQTCLHETDTPDRNEVSVRLSNSMYVHLISVSHEQLLWKLLLVNSPPQKKQQQRNSENNIDNLMII</sequence>
<dbReference type="EMBL" id="KL250499">
    <property type="protein sequence ID" value="KGB32336.1"/>
    <property type="molecule type" value="Genomic_DNA"/>
</dbReference>
<accession>A0A095AES4</accession>
<feature type="region of interest" description="Disordered" evidence="1">
    <location>
        <begin position="63"/>
        <end position="82"/>
    </location>
</feature>
<reference evidence="2" key="1">
    <citation type="journal article" date="2012" name="Nat. Genet.">
        <title>Whole-genome sequence of Schistosoma haematobium.</title>
        <authorList>
            <person name="Young N.D."/>
            <person name="Jex A.R."/>
            <person name="Li B."/>
            <person name="Liu S."/>
            <person name="Yang L."/>
            <person name="Xiong Z."/>
            <person name="Li Y."/>
            <person name="Cantacessi C."/>
            <person name="Hall R.S."/>
            <person name="Xu X."/>
            <person name="Chen F."/>
            <person name="Wu X."/>
            <person name="Zerlotini A."/>
            <person name="Oliveira G."/>
            <person name="Hofmann A."/>
            <person name="Zhang G."/>
            <person name="Fang X."/>
            <person name="Kang Y."/>
            <person name="Campbell B.E."/>
            <person name="Loukas A."/>
            <person name="Ranganathan S."/>
            <person name="Rollinson D."/>
            <person name="Rinaldi G."/>
            <person name="Brindley P.J."/>
            <person name="Yang H."/>
            <person name="Wang J."/>
            <person name="Wang J."/>
            <person name="Gasser R.B."/>
        </authorList>
    </citation>
    <scope>NUCLEOTIDE SEQUENCE [LARGE SCALE GENOMIC DNA]</scope>
</reference>
<dbReference type="AlphaFoldDB" id="A0A095AES4"/>
<evidence type="ECO:0000256" key="1">
    <source>
        <dbReference type="SAM" id="MobiDB-lite"/>
    </source>
</evidence>
<proteinExistence type="predicted"/>
<name>A0A095AES4_SCHHA</name>
<protein>
    <submittedName>
        <fullName evidence="2">Uncharacterized protein</fullName>
    </submittedName>
</protein>
<gene>
    <name evidence="2" type="ORF">MS3_00463</name>
</gene>